<sequence>MLKINNTIWAIEPHTEAKHAILRKYLNAWLPIITRWNGRVLYIDGFAGPGEYIDSEEGSPIIAIKSVLEHKADIKAEIRMLFIEADKRRCEFLKKKLESYQLHPNIITESICAKFDETLTEILDYLDEQKTRLAPAFVFMDPFGFTGIPFSVVKEL</sequence>
<accession>X1II79</accession>
<dbReference type="NCBIfam" id="TIGR04474">
    <property type="entry name" value="tcm_partner"/>
    <property type="match status" value="1"/>
</dbReference>
<feature type="non-terminal residue" evidence="1">
    <location>
        <position position="156"/>
    </location>
</feature>
<gene>
    <name evidence="1" type="ORF">S03H2_34635</name>
</gene>
<dbReference type="AlphaFoldDB" id="X1II79"/>
<dbReference type="EMBL" id="BARU01021149">
    <property type="protein sequence ID" value="GAH57278.1"/>
    <property type="molecule type" value="Genomic_DNA"/>
</dbReference>
<evidence type="ECO:0008006" key="2">
    <source>
        <dbReference type="Google" id="ProtNLM"/>
    </source>
</evidence>
<evidence type="ECO:0000313" key="1">
    <source>
        <dbReference type="EMBL" id="GAH57278.1"/>
    </source>
</evidence>
<organism evidence="1">
    <name type="scientific">marine sediment metagenome</name>
    <dbReference type="NCBI Taxonomy" id="412755"/>
    <lineage>
        <taxon>unclassified sequences</taxon>
        <taxon>metagenomes</taxon>
        <taxon>ecological metagenomes</taxon>
    </lineage>
</organism>
<dbReference type="InterPro" id="IPR031009">
    <property type="entry name" value="Tcm_partner"/>
</dbReference>
<protein>
    <recommendedName>
        <fullName evidence="2">Three-Cys-motif partner protein TcmP</fullName>
    </recommendedName>
</protein>
<comment type="caution">
    <text evidence="1">The sequence shown here is derived from an EMBL/GenBank/DDBJ whole genome shotgun (WGS) entry which is preliminary data.</text>
</comment>
<name>X1II79_9ZZZZ</name>
<reference evidence="1" key="1">
    <citation type="journal article" date="2014" name="Front. Microbiol.">
        <title>High frequency of phylogenetically diverse reductive dehalogenase-homologous genes in deep subseafloor sedimentary metagenomes.</title>
        <authorList>
            <person name="Kawai M."/>
            <person name="Futagami T."/>
            <person name="Toyoda A."/>
            <person name="Takaki Y."/>
            <person name="Nishi S."/>
            <person name="Hori S."/>
            <person name="Arai W."/>
            <person name="Tsubouchi T."/>
            <person name="Morono Y."/>
            <person name="Uchiyama I."/>
            <person name="Ito T."/>
            <person name="Fujiyama A."/>
            <person name="Inagaki F."/>
            <person name="Takami H."/>
        </authorList>
    </citation>
    <scope>NUCLEOTIDE SEQUENCE</scope>
    <source>
        <strain evidence="1">Expedition CK06-06</strain>
    </source>
</reference>
<proteinExistence type="predicted"/>